<proteinExistence type="predicted"/>
<reference evidence="2" key="1">
    <citation type="submission" date="2022-06" db="EMBL/GenBank/DDBJ databases">
        <title>Uncovering the hologenomic basis of an extraordinary plant invasion.</title>
        <authorList>
            <person name="Bieker V.C."/>
            <person name="Martin M.D."/>
            <person name="Gilbert T."/>
            <person name="Hodgins K."/>
            <person name="Battlay P."/>
            <person name="Petersen B."/>
            <person name="Wilson J."/>
        </authorList>
    </citation>
    <scope>NUCLEOTIDE SEQUENCE</scope>
    <source>
        <strain evidence="2">AA19_3_7</strain>
        <tissue evidence="2">Leaf</tissue>
    </source>
</reference>
<sequence length="263" mass="30058">SLHGLTFDASDTFDLVPVIIPPKTLQPNKYQLEFPSKIADHSHNIIMMTNELCSNVRTRVLDFFIQSAQLLEVPPIVKYTAFSFFAERFCPIICRSLQGITGHWLLQPVRESNLQLFALIAIWISSKIHDSRPLTVKKLKNLADKIIQEQHYTTRDFAEAEVIFMQVLNFEIGTSDIVFRFLEDLLIQLKEVATVGDHLNVEARGTEDNASAVKKVASYVITVPKKRWEFPLIPWVKYGMACTDEEIIQVVTYILKHVLQPSS</sequence>
<dbReference type="Proteomes" id="UP001206925">
    <property type="component" value="Unassembled WGS sequence"/>
</dbReference>
<organism evidence="2 3">
    <name type="scientific">Ambrosia artemisiifolia</name>
    <name type="common">Common ragweed</name>
    <dbReference type="NCBI Taxonomy" id="4212"/>
    <lineage>
        <taxon>Eukaryota</taxon>
        <taxon>Viridiplantae</taxon>
        <taxon>Streptophyta</taxon>
        <taxon>Embryophyta</taxon>
        <taxon>Tracheophyta</taxon>
        <taxon>Spermatophyta</taxon>
        <taxon>Magnoliopsida</taxon>
        <taxon>eudicotyledons</taxon>
        <taxon>Gunneridae</taxon>
        <taxon>Pentapetalae</taxon>
        <taxon>asterids</taxon>
        <taxon>campanulids</taxon>
        <taxon>Asterales</taxon>
        <taxon>Asteraceae</taxon>
        <taxon>Asteroideae</taxon>
        <taxon>Heliantheae alliance</taxon>
        <taxon>Heliantheae</taxon>
        <taxon>Ambrosia</taxon>
    </lineage>
</organism>
<dbReference type="SUPFAM" id="SSF47954">
    <property type="entry name" value="Cyclin-like"/>
    <property type="match status" value="1"/>
</dbReference>
<comment type="caution">
    <text evidence="2">The sequence shown here is derived from an EMBL/GenBank/DDBJ whole genome shotgun (WGS) entry which is preliminary data.</text>
</comment>
<evidence type="ECO:0000259" key="1">
    <source>
        <dbReference type="Pfam" id="PF00134"/>
    </source>
</evidence>
<dbReference type="Pfam" id="PF00134">
    <property type="entry name" value="Cyclin_N"/>
    <property type="match status" value="1"/>
</dbReference>
<dbReference type="EMBL" id="JAMZMK010001150">
    <property type="protein sequence ID" value="KAI7755403.1"/>
    <property type="molecule type" value="Genomic_DNA"/>
</dbReference>
<evidence type="ECO:0000313" key="3">
    <source>
        <dbReference type="Proteomes" id="UP001206925"/>
    </source>
</evidence>
<feature type="domain" description="Cyclin N-terminal" evidence="1">
    <location>
        <begin position="43"/>
        <end position="172"/>
    </location>
</feature>
<dbReference type="InterPro" id="IPR006671">
    <property type="entry name" value="Cyclin_N"/>
</dbReference>
<dbReference type="Gene3D" id="1.10.472.10">
    <property type="entry name" value="Cyclin-like"/>
    <property type="match status" value="1"/>
</dbReference>
<keyword evidence="3" id="KW-1185">Reference proteome</keyword>
<feature type="non-terminal residue" evidence="2">
    <location>
        <position position="263"/>
    </location>
</feature>
<protein>
    <recommendedName>
        <fullName evidence="1">Cyclin N-terminal domain-containing protein</fullName>
    </recommendedName>
</protein>
<dbReference type="AlphaFoldDB" id="A0AAD5D7V1"/>
<evidence type="ECO:0000313" key="2">
    <source>
        <dbReference type="EMBL" id="KAI7755403.1"/>
    </source>
</evidence>
<gene>
    <name evidence="2" type="ORF">M8C21_014050</name>
</gene>
<dbReference type="InterPro" id="IPR036915">
    <property type="entry name" value="Cyclin-like_sf"/>
</dbReference>
<name>A0AAD5D7V1_AMBAR</name>
<accession>A0AAD5D7V1</accession>